<feature type="compositionally biased region" description="Basic and acidic residues" evidence="1">
    <location>
        <begin position="110"/>
        <end position="130"/>
    </location>
</feature>
<evidence type="ECO:0000313" key="2">
    <source>
        <dbReference type="EMBL" id="URE12625.1"/>
    </source>
</evidence>
<proteinExistence type="predicted"/>
<feature type="region of interest" description="Disordered" evidence="1">
    <location>
        <begin position="52"/>
        <end position="79"/>
    </location>
</feature>
<dbReference type="Proteomes" id="UP001055439">
    <property type="component" value="Chromosome 6"/>
</dbReference>
<dbReference type="OrthoDB" id="688136at2759"/>
<keyword evidence="3" id="KW-1185">Reference proteome</keyword>
<dbReference type="Pfam" id="PF05340">
    <property type="entry name" value="DUF740"/>
    <property type="match status" value="1"/>
</dbReference>
<dbReference type="AlphaFoldDB" id="A0A9E7GDE0"/>
<feature type="region of interest" description="Disordered" evidence="1">
    <location>
        <begin position="144"/>
        <end position="169"/>
    </location>
</feature>
<feature type="region of interest" description="Disordered" evidence="1">
    <location>
        <begin position="108"/>
        <end position="130"/>
    </location>
</feature>
<protein>
    <submittedName>
        <fullName evidence="2">Uncharacterized protein</fullName>
    </submittedName>
</protein>
<sequence>MGRPETRRSWCKRHPKHPQSTGVCPFCLRERLSRLSQCSSSSSSFVAYISSPWAPSSSSSSGSVNPSSSASSPPRHRDVTRARVSFLLKRDTAASSALMKSRSLVVVVGSREDEEKEKETAVGKGKEKETVEKKDKFWSWLLRGSKRRQNKEGNGDSLPPQTIKEKPSAKWILFS</sequence>
<dbReference type="InterPro" id="IPR008004">
    <property type="entry name" value="OCTOPUS-like"/>
</dbReference>
<feature type="region of interest" description="Disordered" evidence="1">
    <location>
        <begin position="1"/>
        <end position="22"/>
    </location>
</feature>
<dbReference type="PANTHER" id="PTHR34046:SF19">
    <property type="entry name" value="RAPIDLY ELICITED PROTEIN, PUTATIVE-RELATED"/>
    <property type="match status" value="1"/>
</dbReference>
<accession>A0A9E7GDE0</accession>
<evidence type="ECO:0000313" key="3">
    <source>
        <dbReference type="Proteomes" id="UP001055439"/>
    </source>
</evidence>
<dbReference type="EMBL" id="CP097508">
    <property type="protein sequence ID" value="URE12625.1"/>
    <property type="molecule type" value="Genomic_DNA"/>
</dbReference>
<evidence type="ECO:0000256" key="1">
    <source>
        <dbReference type="SAM" id="MobiDB-lite"/>
    </source>
</evidence>
<organism evidence="2 3">
    <name type="scientific">Musa troglodytarum</name>
    <name type="common">fe'i banana</name>
    <dbReference type="NCBI Taxonomy" id="320322"/>
    <lineage>
        <taxon>Eukaryota</taxon>
        <taxon>Viridiplantae</taxon>
        <taxon>Streptophyta</taxon>
        <taxon>Embryophyta</taxon>
        <taxon>Tracheophyta</taxon>
        <taxon>Spermatophyta</taxon>
        <taxon>Magnoliopsida</taxon>
        <taxon>Liliopsida</taxon>
        <taxon>Zingiberales</taxon>
        <taxon>Musaceae</taxon>
        <taxon>Musa</taxon>
    </lineage>
</organism>
<dbReference type="PANTHER" id="PTHR34046">
    <property type="entry name" value="OS06G0218800 PROTEIN"/>
    <property type="match status" value="1"/>
</dbReference>
<name>A0A9E7GDE0_9LILI</name>
<feature type="compositionally biased region" description="Low complexity" evidence="1">
    <location>
        <begin position="52"/>
        <end position="73"/>
    </location>
</feature>
<reference evidence="2" key="1">
    <citation type="submission" date="2022-05" db="EMBL/GenBank/DDBJ databases">
        <title>The Musa troglodytarum L. genome provides insights into the mechanism of non-climacteric behaviour and enrichment of carotenoids.</title>
        <authorList>
            <person name="Wang J."/>
        </authorList>
    </citation>
    <scope>NUCLEOTIDE SEQUENCE</scope>
    <source>
        <tissue evidence="2">Leaf</tissue>
    </source>
</reference>
<gene>
    <name evidence="2" type="ORF">MUK42_22815</name>
</gene>